<dbReference type="HOGENOM" id="CLU_2717410_0_0_6"/>
<dbReference type="AlphaFoldDB" id="G9ENP5"/>
<dbReference type="STRING" id="658187.LDG_6870"/>
<accession>G9ENP5</accession>
<keyword evidence="2" id="KW-1185">Reference proteome</keyword>
<dbReference type="RefSeq" id="WP_006870799.1">
    <property type="nucleotide sequence ID" value="NZ_JH413819.1"/>
</dbReference>
<organism evidence="1 2">
    <name type="scientific">Legionella drancourtii LLAP12</name>
    <dbReference type="NCBI Taxonomy" id="658187"/>
    <lineage>
        <taxon>Bacteria</taxon>
        <taxon>Pseudomonadati</taxon>
        <taxon>Pseudomonadota</taxon>
        <taxon>Gammaproteobacteria</taxon>
        <taxon>Legionellales</taxon>
        <taxon>Legionellaceae</taxon>
        <taxon>Legionella</taxon>
    </lineage>
</organism>
<dbReference type="InParanoid" id="G9ENP5"/>
<sequence length="72" mass="8618">MNINEDLLIFDDKSVKEKRFLLSTQLKEDNFKEIWIGPRCNPQMKNNICRMIKSLGYDISKIKIEQVNLPYR</sequence>
<dbReference type="Proteomes" id="UP000002770">
    <property type="component" value="Unassembled WGS sequence"/>
</dbReference>
<dbReference type="EMBL" id="JH413819">
    <property type="protein sequence ID" value="EHL31068.1"/>
    <property type="molecule type" value="Genomic_DNA"/>
</dbReference>
<proteinExistence type="predicted"/>
<name>G9ENP5_9GAMM</name>
<evidence type="ECO:0000313" key="1">
    <source>
        <dbReference type="EMBL" id="EHL31068.1"/>
    </source>
</evidence>
<gene>
    <name evidence="1" type="ORF">LDG_6870</name>
</gene>
<evidence type="ECO:0000313" key="2">
    <source>
        <dbReference type="Proteomes" id="UP000002770"/>
    </source>
</evidence>
<reference evidence="1 2" key="1">
    <citation type="journal article" date="2011" name="BMC Genomics">
        <title>Insight into cross-talk between intra-amoebal pathogens.</title>
        <authorList>
            <person name="Gimenez G."/>
            <person name="Bertelli C."/>
            <person name="Moliner C."/>
            <person name="Robert C."/>
            <person name="Raoult D."/>
            <person name="Fournier P.E."/>
            <person name="Greub G."/>
        </authorList>
    </citation>
    <scope>NUCLEOTIDE SEQUENCE [LARGE SCALE GENOMIC DNA]</scope>
    <source>
        <strain evidence="1 2">LLAP12</strain>
    </source>
</reference>
<protein>
    <submittedName>
        <fullName evidence="1">Uncharacterized protein</fullName>
    </submittedName>
</protein>